<gene>
    <name evidence="3" type="ORF">A2153_00035</name>
</gene>
<name>A0A1F5YGH0_9BACT</name>
<proteinExistence type="predicted"/>
<evidence type="ECO:0000313" key="4">
    <source>
        <dbReference type="Proteomes" id="UP000177396"/>
    </source>
</evidence>
<accession>A0A1F5YGH0</accession>
<protein>
    <submittedName>
        <fullName evidence="3">Uncharacterized protein</fullName>
    </submittedName>
</protein>
<organism evidence="3 4">
    <name type="scientific">Candidatus Gottesmanbacteria bacterium RBG_16_38_7b</name>
    <dbReference type="NCBI Taxonomy" id="1798372"/>
    <lineage>
        <taxon>Bacteria</taxon>
        <taxon>Candidatus Gottesmaniibacteriota</taxon>
    </lineage>
</organism>
<keyword evidence="2" id="KW-0812">Transmembrane</keyword>
<evidence type="ECO:0000313" key="3">
    <source>
        <dbReference type="EMBL" id="OGF99076.1"/>
    </source>
</evidence>
<keyword evidence="2" id="KW-0472">Membrane</keyword>
<comment type="caution">
    <text evidence="3">The sequence shown here is derived from an EMBL/GenBank/DDBJ whole genome shotgun (WGS) entry which is preliminary data.</text>
</comment>
<evidence type="ECO:0000256" key="2">
    <source>
        <dbReference type="SAM" id="Phobius"/>
    </source>
</evidence>
<sequence>MDNQYSNQSFKLSTDKSLLVASFLAVMMFAVLITIVQIINRGEQYTQTQSQAQEPVGMENTAEDISEMESEITEMQQELQQDAESNLEPDLDIDLELAE</sequence>
<evidence type="ECO:0000256" key="1">
    <source>
        <dbReference type="SAM" id="MobiDB-lite"/>
    </source>
</evidence>
<keyword evidence="2" id="KW-1133">Transmembrane helix</keyword>
<dbReference type="Proteomes" id="UP000177396">
    <property type="component" value="Unassembled WGS sequence"/>
</dbReference>
<reference evidence="3 4" key="1">
    <citation type="journal article" date="2016" name="Nat. Commun.">
        <title>Thousands of microbial genomes shed light on interconnected biogeochemical processes in an aquifer system.</title>
        <authorList>
            <person name="Anantharaman K."/>
            <person name="Brown C.T."/>
            <person name="Hug L.A."/>
            <person name="Sharon I."/>
            <person name="Castelle C.J."/>
            <person name="Probst A.J."/>
            <person name="Thomas B.C."/>
            <person name="Singh A."/>
            <person name="Wilkins M.J."/>
            <person name="Karaoz U."/>
            <person name="Brodie E.L."/>
            <person name="Williams K.H."/>
            <person name="Hubbard S.S."/>
            <person name="Banfield J.F."/>
        </authorList>
    </citation>
    <scope>NUCLEOTIDE SEQUENCE [LARGE SCALE GENOMIC DNA]</scope>
</reference>
<feature type="transmembrane region" description="Helical" evidence="2">
    <location>
        <begin position="20"/>
        <end position="39"/>
    </location>
</feature>
<dbReference type="EMBL" id="MFJB01000069">
    <property type="protein sequence ID" value="OGF99076.1"/>
    <property type="molecule type" value="Genomic_DNA"/>
</dbReference>
<feature type="region of interest" description="Disordered" evidence="1">
    <location>
        <begin position="77"/>
        <end position="99"/>
    </location>
</feature>
<dbReference type="AlphaFoldDB" id="A0A1F5YGH0"/>
<feature type="compositionally biased region" description="Acidic residues" evidence="1">
    <location>
        <begin position="85"/>
        <end position="99"/>
    </location>
</feature>